<dbReference type="Gene3D" id="3.40.50.150">
    <property type="entry name" value="Vaccinia Virus protein VP39"/>
    <property type="match status" value="1"/>
</dbReference>
<feature type="binding site" evidence="7 8">
    <location>
        <position position="35"/>
    </location>
    <ligand>
        <name>S-adenosyl-L-methionine</name>
        <dbReference type="ChEBI" id="CHEBI:59789"/>
    </ligand>
</feature>
<dbReference type="PROSITE" id="PS01131">
    <property type="entry name" value="RRNA_A_DIMETH"/>
    <property type="match status" value="1"/>
</dbReference>
<accession>W8JZ84</accession>
<dbReference type="InterPro" id="IPR029063">
    <property type="entry name" value="SAM-dependent_MTases_sf"/>
</dbReference>
<dbReference type="KEGG" id="cav:M832_01230"/>
<comment type="subcellular location">
    <subcellularLocation>
        <location evidence="7">Cytoplasm</location>
    </subcellularLocation>
</comment>
<dbReference type="STRING" id="1229831.M832_01230"/>
<protein>
    <recommendedName>
        <fullName evidence="7">Ribosomal RNA small subunit methyltransferase A</fullName>
        <ecNumber evidence="7">2.1.1.182</ecNumber>
    </recommendedName>
    <alternativeName>
        <fullName evidence="7">16S rRNA (adenine(1518)-N(6)/adenine(1519)-N(6))-dimethyltransferase</fullName>
    </alternativeName>
    <alternativeName>
        <fullName evidence="7">16S rRNA dimethyladenosine transferase</fullName>
    </alternativeName>
    <alternativeName>
        <fullName evidence="7">16S rRNA dimethylase</fullName>
    </alternativeName>
    <alternativeName>
        <fullName evidence="7">S-adenosylmethionine-6-N', N'-adenosyl(rRNA) dimethyltransferase</fullName>
    </alternativeName>
</protein>
<dbReference type="SUPFAM" id="SSF53335">
    <property type="entry name" value="S-adenosyl-L-methionine-dependent methyltransferases"/>
    <property type="match status" value="1"/>
</dbReference>
<feature type="binding site" evidence="7 8">
    <location>
        <position position="62"/>
    </location>
    <ligand>
        <name>S-adenosyl-L-methionine</name>
        <dbReference type="ChEBI" id="CHEBI:59789"/>
    </ligand>
</feature>
<feature type="binding site" evidence="7 8">
    <location>
        <position position="37"/>
    </location>
    <ligand>
        <name>S-adenosyl-L-methionine</name>
        <dbReference type="ChEBI" id="CHEBI:59789"/>
    </ligand>
</feature>
<keyword evidence="4 7" id="KW-0808">Transferase</keyword>
<dbReference type="PANTHER" id="PTHR11727">
    <property type="entry name" value="DIMETHYLADENOSINE TRANSFERASE"/>
    <property type="match status" value="1"/>
</dbReference>
<dbReference type="SMART" id="SM00650">
    <property type="entry name" value="rADc"/>
    <property type="match status" value="1"/>
</dbReference>
<dbReference type="InterPro" id="IPR020598">
    <property type="entry name" value="rRNA_Ade_methylase_Trfase_N"/>
</dbReference>
<dbReference type="NCBIfam" id="TIGR00755">
    <property type="entry name" value="ksgA"/>
    <property type="match status" value="1"/>
</dbReference>
<keyword evidence="5 7" id="KW-0949">S-adenosyl-L-methionine</keyword>
<keyword evidence="2 7" id="KW-0698">rRNA processing</keyword>
<proteinExistence type="inferred from homology"/>
<reference evidence="10 11" key="1">
    <citation type="journal article" date="2014" name="Syst. Appl. Microbiol.">
        <title>Evidence for the existence of two new members of the family Chlamydiaceae and proposal of Chlamydia avium sp. nov. and Chlamydia gallinacea sp. nov.</title>
        <authorList>
            <person name="Sachse K."/>
            <person name="Laroucau K."/>
            <person name="Riege K."/>
            <person name="Wehner S."/>
            <person name="Dilcher M."/>
            <person name="Creasy H.H."/>
            <person name="Weidmann M."/>
            <person name="Myers G."/>
            <person name="Vorimore F."/>
            <person name="Vicari N."/>
            <person name="Magnino S."/>
            <person name="Liebler-Tenorio E."/>
            <person name="Ruettger A."/>
            <person name="Bavoil P.M."/>
            <person name="Hufert F.T."/>
            <person name="Rossello-Mora R."/>
            <person name="Marz M."/>
        </authorList>
    </citation>
    <scope>NUCLEOTIDE SEQUENCE [LARGE SCALE GENOMIC DNA]</scope>
    <source>
        <strain evidence="10 11">10DC88</strain>
    </source>
</reference>
<evidence type="ECO:0000256" key="4">
    <source>
        <dbReference type="ARBA" id="ARBA00022679"/>
    </source>
</evidence>
<dbReference type="PATRIC" id="fig|1229831.3.peg.125"/>
<dbReference type="AlphaFoldDB" id="W8JZ84"/>
<evidence type="ECO:0000256" key="7">
    <source>
        <dbReference type="HAMAP-Rule" id="MF_00607"/>
    </source>
</evidence>
<dbReference type="InterPro" id="IPR001737">
    <property type="entry name" value="KsgA/Erm"/>
</dbReference>
<dbReference type="EC" id="2.1.1.182" evidence="7"/>
<feature type="domain" description="Ribosomal RNA adenine methylase transferase N-terminal" evidence="9">
    <location>
        <begin position="42"/>
        <end position="212"/>
    </location>
</feature>
<evidence type="ECO:0000256" key="8">
    <source>
        <dbReference type="PROSITE-ProRule" id="PRU01026"/>
    </source>
</evidence>
<keyword evidence="3 7" id="KW-0489">Methyltransferase</keyword>
<dbReference type="Gene3D" id="1.10.8.100">
    <property type="entry name" value="Ribosomal RNA adenine dimethylase-like, domain 2"/>
    <property type="match status" value="1"/>
</dbReference>
<name>W8JZ84_9CHLA</name>
<comment type="catalytic activity">
    <reaction evidence="7">
        <text>adenosine(1518)/adenosine(1519) in 16S rRNA + 4 S-adenosyl-L-methionine = N(6)-dimethyladenosine(1518)/N(6)-dimethyladenosine(1519) in 16S rRNA + 4 S-adenosyl-L-homocysteine + 4 H(+)</text>
        <dbReference type="Rhea" id="RHEA:19609"/>
        <dbReference type="Rhea" id="RHEA-COMP:10232"/>
        <dbReference type="Rhea" id="RHEA-COMP:10233"/>
        <dbReference type="ChEBI" id="CHEBI:15378"/>
        <dbReference type="ChEBI" id="CHEBI:57856"/>
        <dbReference type="ChEBI" id="CHEBI:59789"/>
        <dbReference type="ChEBI" id="CHEBI:74411"/>
        <dbReference type="ChEBI" id="CHEBI:74493"/>
        <dbReference type="EC" id="2.1.1.182"/>
    </reaction>
</comment>
<evidence type="ECO:0000256" key="2">
    <source>
        <dbReference type="ARBA" id="ARBA00022552"/>
    </source>
</evidence>
<dbReference type="eggNOG" id="COG0030">
    <property type="taxonomic scope" value="Bacteria"/>
</dbReference>
<comment type="similarity">
    <text evidence="7">Belongs to the class I-like SAM-binding methyltransferase superfamily. rRNA adenine N(6)-methyltransferase family. RsmA subfamily.</text>
</comment>
<evidence type="ECO:0000313" key="10">
    <source>
        <dbReference type="EMBL" id="AHK62992.1"/>
    </source>
</evidence>
<evidence type="ECO:0000256" key="6">
    <source>
        <dbReference type="ARBA" id="ARBA00022884"/>
    </source>
</evidence>
<dbReference type="HAMAP" id="MF_00607">
    <property type="entry name" value="16SrRNA_methyltr_A"/>
    <property type="match status" value="1"/>
</dbReference>
<dbReference type="EMBL" id="CP006571">
    <property type="protein sequence ID" value="AHK62992.1"/>
    <property type="molecule type" value="Genomic_DNA"/>
</dbReference>
<evidence type="ECO:0000313" key="11">
    <source>
        <dbReference type="Proteomes" id="UP000019433"/>
    </source>
</evidence>
<comment type="function">
    <text evidence="7">Specifically dimethylates two adjacent adenosines (A1518 and A1519) in the loop of a conserved hairpin near the 3'-end of 16S rRNA in the 30S particle. May play a critical role in biogenesis of 30S subunits.</text>
</comment>
<keyword evidence="1 7" id="KW-0963">Cytoplasm</keyword>
<dbReference type="GO" id="GO:0003723">
    <property type="term" value="F:RNA binding"/>
    <property type="evidence" value="ECO:0007669"/>
    <property type="project" value="UniProtKB-UniRule"/>
</dbReference>
<dbReference type="InterPro" id="IPR020596">
    <property type="entry name" value="rRNA_Ade_Mease_Trfase_CS"/>
</dbReference>
<evidence type="ECO:0000259" key="9">
    <source>
        <dbReference type="SMART" id="SM00650"/>
    </source>
</evidence>
<comment type="caution">
    <text evidence="8">Lacks conserved residue(s) required for the propagation of feature annotation.</text>
</comment>
<evidence type="ECO:0000256" key="5">
    <source>
        <dbReference type="ARBA" id="ARBA00022691"/>
    </source>
</evidence>
<dbReference type="InterPro" id="IPR023165">
    <property type="entry name" value="rRNA_Ade_diMease-like_C"/>
</dbReference>
<sequence>MFSTLGDLLSRSSPEQLIRFLKEVRGHPKKGLSQNFLIDGNILKKILEVSSVQKGDWVLEIGPGYGALTEVLVNQGAHVIALEKDSMFEGALRFLSINLKIIDACKYPLTNLSQEGWQGKGRIIANLPYHITTPLLIKFFTETPHQWKTVTVMVQDEVARRITAQPGGKDYSAITVFLNFFADVHYAFKVNPGCFFPKPQVASAVVHMTVKDSFPLKDQDHAAFFTLTRTAFGKRRKFLVNALKDLYPKEKVLLALQKLHFSEKVRPEILSLHDYLNLFYFLSQSSL</sequence>
<dbReference type="Proteomes" id="UP000019433">
    <property type="component" value="Chromosome"/>
</dbReference>
<dbReference type="GO" id="GO:0005829">
    <property type="term" value="C:cytosol"/>
    <property type="evidence" value="ECO:0007669"/>
    <property type="project" value="TreeGrafter"/>
</dbReference>
<keyword evidence="6 7" id="KW-0694">RNA-binding</keyword>
<dbReference type="HOGENOM" id="CLU_041220_0_0_0"/>
<feature type="binding site" evidence="7 8">
    <location>
        <position position="83"/>
    </location>
    <ligand>
        <name>S-adenosyl-L-methionine</name>
        <dbReference type="ChEBI" id="CHEBI:59789"/>
    </ligand>
</feature>
<evidence type="ECO:0000256" key="1">
    <source>
        <dbReference type="ARBA" id="ARBA00022490"/>
    </source>
</evidence>
<feature type="binding site" evidence="7 8">
    <location>
        <position position="126"/>
    </location>
    <ligand>
        <name>S-adenosyl-L-methionine</name>
        <dbReference type="ChEBI" id="CHEBI:59789"/>
    </ligand>
</feature>
<dbReference type="GO" id="GO:0052908">
    <property type="term" value="F:16S rRNA (adenine(1518)-N(6)/adenine(1519)-N(6))-dimethyltransferase activity"/>
    <property type="evidence" value="ECO:0007669"/>
    <property type="project" value="UniProtKB-EC"/>
</dbReference>
<evidence type="ECO:0000256" key="3">
    <source>
        <dbReference type="ARBA" id="ARBA00022603"/>
    </source>
</evidence>
<dbReference type="InterPro" id="IPR011530">
    <property type="entry name" value="rRNA_adenine_dimethylase"/>
</dbReference>
<dbReference type="PROSITE" id="PS51689">
    <property type="entry name" value="SAM_RNA_A_N6_MT"/>
    <property type="match status" value="1"/>
</dbReference>
<gene>
    <name evidence="7 10" type="primary">rsmA</name>
    <name evidence="7" type="synonym">ksgA</name>
    <name evidence="10" type="ORF">M832_01230</name>
</gene>
<dbReference type="Pfam" id="PF00398">
    <property type="entry name" value="RrnaAD"/>
    <property type="match status" value="1"/>
</dbReference>
<feature type="binding site" evidence="7">
    <location>
        <position position="103"/>
    </location>
    <ligand>
        <name>S-adenosyl-L-methionine</name>
        <dbReference type="ChEBI" id="CHEBI:59789"/>
    </ligand>
</feature>
<dbReference type="PANTHER" id="PTHR11727:SF7">
    <property type="entry name" value="DIMETHYLADENOSINE TRANSFERASE-RELATED"/>
    <property type="match status" value="1"/>
</dbReference>
<organism evidence="10 11">
    <name type="scientific">Chlamydia avium 10DC88</name>
    <dbReference type="NCBI Taxonomy" id="1229831"/>
    <lineage>
        <taxon>Bacteria</taxon>
        <taxon>Pseudomonadati</taxon>
        <taxon>Chlamydiota</taxon>
        <taxon>Chlamydiia</taxon>
        <taxon>Chlamydiales</taxon>
        <taxon>Chlamydiaceae</taxon>
        <taxon>Chlamydia/Chlamydophila group</taxon>
        <taxon>Chlamydia</taxon>
    </lineage>
</organism>